<evidence type="ECO:0000256" key="5">
    <source>
        <dbReference type="ARBA" id="ARBA00022741"/>
    </source>
</evidence>
<dbReference type="PANTHER" id="PTHR43297:SF13">
    <property type="entry name" value="NICKEL ABC TRANSPORTER, ATP-BINDING PROTEIN"/>
    <property type="match status" value="1"/>
</dbReference>
<evidence type="ECO:0000256" key="10">
    <source>
        <dbReference type="ARBA" id="ARBA00038669"/>
    </source>
</evidence>
<reference evidence="16" key="1">
    <citation type="submission" date="2017-04" db="EMBL/GenBank/DDBJ databases">
        <authorList>
            <person name="Varghese N."/>
            <person name="Submissions S."/>
        </authorList>
    </citation>
    <scope>NUCLEOTIDE SEQUENCE [LARGE SCALE GENOMIC DNA]</scope>
    <source>
        <strain evidence="16">K3S</strain>
    </source>
</reference>
<evidence type="ECO:0000256" key="7">
    <source>
        <dbReference type="ARBA" id="ARBA00022967"/>
    </source>
</evidence>
<evidence type="ECO:0000313" key="15">
    <source>
        <dbReference type="EMBL" id="SMF43185.1"/>
    </source>
</evidence>
<dbReference type="SUPFAM" id="SSF52540">
    <property type="entry name" value="P-loop containing nucleoside triphosphate hydrolases"/>
    <property type="match status" value="1"/>
</dbReference>
<keyword evidence="3" id="KW-0813">Transport</keyword>
<proteinExistence type="inferred from homology"/>
<evidence type="ECO:0000256" key="1">
    <source>
        <dbReference type="ARBA" id="ARBA00004417"/>
    </source>
</evidence>
<dbReference type="EC" id="7.2.2.11" evidence="11"/>
<evidence type="ECO:0000313" key="16">
    <source>
        <dbReference type="Proteomes" id="UP000192906"/>
    </source>
</evidence>
<protein>
    <recommendedName>
        <fullName evidence="12">Nickel import system ATP-binding protein NikD</fullName>
        <ecNumber evidence="11">7.2.2.11</ecNumber>
    </recommendedName>
</protein>
<dbReference type="STRING" id="1519643.SAMN06295933_3536"/>
<keyword evidence="8" id="KW-0406">Ion transport</keyword>
<evidence type="ECO:0000256" key="6">
    <source>
        <dbReference type="ARBA" id="ARBA00022840"/>
    </source>
</evidence>
<comment type="subunit">
    <text evidence="10">The complex is composed of two ATP-binding proteins (NikD and NikE), two transmembrane proteins (NikB and NikC) and a solute-binding protein (NikA).</text>
</comment>
<dbReference type="Gene3D" id="3.40.50.300">
    <property type="entry name" value="P-loop containing nucleotide triphosphate hydrolases"/>
    <property type="match status" value="1"/>
</dbReference>
<dbReference type="InterPro" id="IPR003593">
    <property type="entry name" value="AAA+_ATPase"/>
</dbReference>
<evidence type="ECO:0000256" key="2">
    <source>
        <dbReference type="ARBA" id="ARBA00005417"/>
    </source>
</evidence>
<evidence type="ECO:0000256" key="11">
    <source>
        <dbReference type="ARBA" id="ARBA00039098"/>
    </source>
</evidence>
<evidence type="ECO:0000259" key="14">
    <source>
        <dbReference type="PROSITE" id="PS50893"/>
    </source>
</evidence>
<comment type="subcellular location">
    <subcellularLocation>
        <location evidence="1">Cell inner membrane</location>
        <topology evidence="1">Peripheral membrane protein</topology>
    </subcellularLocation>
</comment>
<evidence type="ECO:0000256" key="4">
    <source>
        <dbReference type="ARBA" id="ARBA00022475"/>
    </source>
</evidence>
<feature type="domain" description="ABC transporter" evidence="14">
    <location>
        <begin position="4"/>
        <end position="248"/>
    </location>
</feature>
<dbReference type="GO" id="GO:0016887">
    <property type="term" value="F:ATP hydrolysis activity"/>
    <property type="evidence" value="ECO:0007669"/>
    <property type="project" value="InterPro"/>
</dbReference>
<dbReference type="GO" id="GO:0005886">
    <property type="term" value="C:plasma membrane"/>
    <property type="evidence" value="ECO:0007669"/>
    <property type="project" value="UniProtKB-SubCell"/>
</dbReference>
<organism evidence="15 16">
    <name type="scientific">Desulfovibrio gilichinskyi</name>
    <dbReference type="NCBI Taxonomy" id="1519643"/>
    <lineage>
        <taxon>Bacteria</taxon>
        <taxon>Pseudomonadati</taxon>
        <taxon>Thermodesulfobacteriota</taxon>
        <taxon>Desulfovibrionia</taxon>
        <taxon>Desulfovibrionales</taxon>
        <taxon>Desulfovibrionaceae</taxon>
        <taxon>Desulfovibrio</taxon>
    </lineage>
</organism>
<dbReference type="AlphaFoldDB" id="A0A1X7F051"/>
<keyword evidence="7" id="KW-1278">Translocase</keyword>
<keyword evidence="9" id="KW-0472">Membrane</keyword>
<keyword evidence="5" id="KW-0547">Nucleotide-binding</keyword>
<keyword evidence="4" id="KW-1003">Cell membrane</keyword>
<evidence type="ECO:0000256" key="3">
    <source>
        <dbReference type="ARBA" id="ARBA00022448"/>
    </source>
</evidence>
<dbReference type="PROSITE" id="PS50893">
    <property type="entry name" value="ABC_TRANSPORTER_2"/>
    <property type="match status" value="1"/>
</dbReference>
<evidence type="ECO:0000256" key="12">
    <source>
        <dbReference type="ARBA" id="ARBA00044143"/>
    </source>
</evidence>
<comment type="similarity">
    <text evidence="2">Belongs to the ABC transporter superfamily.</text>
</comment>
<comment type="catalytic activity">
    <reaction evidence="13">
        <text>Ni(2+)(out) + ATP + H2O = Ni(2+)(in) + ADP + phosphate + H(+)</text>
        <dbReference type="Rhea" id="RHEA:15557"/>
        <dbReference type="ChEBI" id="CHEBI:15377"/>
        <dbReference type="ChEBI" id="CHEBI:15378"/>
        <dbReference type="ChEBI" id="CHEBI:30616"/>
        <dbReference type="ChEBI" id="CHEBI:43474"/>
        <dbReference type="ChEBI" id="CHEBI:49786"/>
        <dbReference type="ChEBI" id="CHEBI:456216"/>
        <dbReference type="EC" id="7.2.2.11"/>
    </reaction>
    <physiologicalReaction direction="left-to-right" evidence="13">
        <dbReference type="Rhea" id="RHEA:15558"/>
    </physiologicalReaction>
</comment>
<sequence length="307" mass="32966">MLDVKQLSICFSNYSFGLKKQEVCAIRSLDLSVKAGEVVAVVGQSGAGKSLLAHALLGILPRNAQVTGSLSFKGMELTPKEMVRLRGREIALVPQSVAYLNPLLHVGVQISRAAELSGIAAKSSWSSTIKALKRYKLDEEVAKHFPFQLSGGMARRILTATATIGGASLILADEPTNGLDEDTAKETLEHLRQLADCGKAVLLITHDIEAALQVADKVTVFCGGVTVEEAFASDFYGENKLRHPYSQALWAALPTNNFVNDLPEKIHAANNGGCPFSATCCERGDLCGEVLPELREFNGGRVRCQNA</sequence>
<gene>
    <name evidence="15" type="ORF">SAMN06295933_3536</name>
</gene>
<evidence type="ECO:0000256" key="8">
    <source>
        <dbReference type="ARBA" id="ARBA00023065"/>
    </source>
</evidence>
<dbReference type="OrthoDB" id="9809450at2"/>
<dbReference type="EMBL" id="FWZU01000008">
    <property type="protein sequence ID" value="SMF43185.1"/>
    <property type="molecule type" value="Genomic_DNA"/>
</dbReference>
<dbReference type="InterPro" id="IPR050388">
    <property type="entry name" value="ABC_Ni/Peptide_Import"/>
</dbReference>
<keyword evidence="6 15" id="KW-0067">ATP-binding</keyword>
<accession>A0A1X7F051</accession>
<evidence type="ECO:0000256" key="9">
    <source>
        <dbReference type="ARBA" id="ARBA00023136"/>
    </source>
</evidence>
<dbReference type="InterPro" id="IPR003439">
    <property type="entry name" value="ABC_transporter-like_ATP-bd"/>
</dbReference>
<name>A0A1X7F051_9BACT</name>
<dbReference type="RefSeq" id="WP_085104677.1">
    <property type="nucleotide sequence ID" value="NZ_FWZU01000008.1"/>
</dbReference>
<keyword evidence="16" id="KW-1185">Reference proteome</keyword>
<dbReference type="Pfam" id="PF00005">
    <property type="entry name" value="ABC_tran"/>
    <property type="match status" value="1"/>
</dbReference>
<dbReference type="Proteomes" id="UP000192906">
    <property type="component" value="Unassembled WGS sequence"/>
</dbReference>
<dbReference type="InterPro" id="IPR027417">
    <property type="entry name" value="P-loop_NTPase"/>
</dbReference>
<evidence type="ECO:0000256" key="13">
    <source>
        <dbReference type="ARBA" id="ARBA00048610"/>
    </source>
</evidence>
<dbReference type="SMART" id="SM00382">
    <property type="entry name" value="AAA"/>
    <property type="match status" value="1"/>
</dbReference>
<dbReference type="GO" id="GO:0015413">
    <property type="term" value="F:ABC-type nickel transporter activity"/>
    <property type="evidence" value="ECO:0007669"/>
    <property type="project" value="UniProtKB-EC"/>
</dbReference>
<dbReference type="GO" id="GO:0005524">
    <property type="term" value="F:ATP binding"/>
    <property type="evidence" value="ECO:0007669"/>
    <property type="project" value="UniProtKB-KW"/>
</dbReference>
<dbReference type="PANTHER" id="PTHR43297">
    <property type="entry name" value="OLIGOPEPTIDE TRANSPORT ATP-BINDING PROTEIN APPD"/>
    <property type="match status" value="1"/>
</dbReference>